<accession>A0A418YHQ5</accession>
<evidence type="ECO:0000256" key="1">
    <source>
        <dbReference type="SAM" id="SignalP"/>
    </source>
</evidence>
<dbReference type="AlphaFoldDB" id="A0A418YHQ5"/>
<gene>
    <name evidence="2" type="ORF">D0Z70_24095</name>
</gene>
<feature type="signal peptide" evidence="1">
    <location>
        <begin position="1"/>
        <end position="20"/>
    </location>
</feature>
<comment type="caution">
    <text evidence="2">The sequence shown here is derived from an EMBL/GenBank/DDBJ whole genome shotgun (WGS) entry which is preliminary data.</text>
</comment>
<organism evidence="2 3">
    <name type="scientific">Sphingobium terrigena</name>
    <dbReference type="NCBI Taxonomy" id="2304063"/>
    <lineage>
        <taxon>Bacteria</taxon>
        <taxon>Pseudomonadati</taxon>
        <taxon>Pseudomonadota</taxon>
        <taxon>Alphaproteobacteria</taxon>
        <taxon>Sphingomonadales</taxon>
        <taxon>Sphingomonadaceae</taxon>
        <taxon>Sphingobium</taxon>
    </lineage>
</organism>
<keyword evidence="1" id="KW-0732">Signal</keyword>
<protein>
    <recommendedName>
        <fullName evidence="4">C-type lysozyme inhibitor domain-containing protein</fullName>
    </recommendedName>
</protein>
<dbReference type="EMBL" id="QVRA01000063">
    <property type="protein sequence ID" value="RJG49857.1"/>
    <property type="molecule type" value="Genomic_DNA"/>
</dbReference>
<reference evidence="2 3" key="1">
    <citation type="submission" date="2018-08" db="EMBL/GenBank/DDBJ databases">
        <title>Sphingobium sp. EO9.</title>
        <authorList>
            <person name="Park Y."/>
            <person name="Kim K.H."/>
            <person name="Jeon C.O."/>
        </authorList>
    </citation>
    <scope>NUCLEOTIDE SEQUENCE [LARGE SCALE GENOMIC DNA]</scope>
    <source>
        <strain evidence="2 3">EO9</strain>
    </source>
</reference>
<keyword evidence="3" id="KW-1185">Reference proteome</keyword>
<proteinExistence type="predicted"/>
<name>A0A418YHQ5_9SPHN</name>
<feature type="chain" id="PRO_5019221248" description="C-type lysozyme inhibitor domain-containing protein" evidence="1">
    <location>
        <begin position="21"/>
        <end position="107"/>
    </location>
</feature>
<evidence type="ECO:0000313" key="3">
    <source>
        <dbReference type="Proteomes" id="UP000283469"/>
    </source>
</evidence>
<evidence type="ECO:0008006" key="4">
    <source>
        <dbReference type="Google" id="ProtNLM"/>
    </source>
</evidence>
<dbReference type="Proteomes" id="UP000283469">
    <property type="component" value="Unassembled WGS sequence"/>
</dbReference>
<sequence length="107" mass="11198">MGRLLLPALLVAAVPTAACASNSDALTIHCDGGRTFLAKISPDGVLVTIGRRTVALRPRDSSLGRRFEATGAALIIDGEMVALVLDNDIDFRNCQVNPPGSQLRNAG</sequence>
<evidence type="ECO:0000313" key="2">
    <source>
        <dbReference type="EMBL" id="RJG49857.1"/>
    </source>
</evidence>